<feature type="domain" description="Stage V sporulation protein AA" evidence="2">
    <location>
        <begin position="4"/>
        <end position="92"/>
    </location>
</feature>
<reference evidence="3 4" key="1">
    <citation type="submission" date="2024-03" db="EMBL/GenBank/DDBJ databases">
        <title>Human intestinal bacterial collection.</title>
        <authorList>
            <person name="Pauvert C."/>
            <person name="Hitch T.C.A."/>
            <person name="Clavel T."/>
        </authorList>
    </citation>
    <scope>NUCLEOTIDE SEQUENCE [LARGE SCALE GENOMIC DNA]</scope>
    <source>
        <strain evidence="3 4">CLA-AA-H185</strain>
    </source>
</reference>
<dbReference type="InterPro" id="IPR038548">
    <property type="entry name" value="SporV_AA_N_sf"/>
</dbReference>
<accession>A0ABV1HAS8</accession>
<keyword evidence="4" id="KW-1185">Reference proteome</keyword>
<evidence type="ECO:0000313" key="4">
    <source>
        <dbReference type="Proteomes" id="UP001454489"/>
    </source>
</evidence>
<dbReference type="Gene3D" id="2.60.480.10">
    <property type="entry name" value="eubacterium ventriosum atcc domain"/>
    <property type="match status" value="1"/>
</dbReference>
<comment type="caution">
    <text evidence="3">The sequence shown here is derived from an EMBL/GenBank/DDBJ whole genome shotgun (WGS) entry which is preliminary data.</text>
</comment>
<dbReference type="InterPro" id="IPR021997">
    <property type="entry name" value="SporV_AA"/>
</dbReference>
<evidence type="ECO:0000256" key="1">
    <source>
        <dbReference type="SAM" id="Phobius"/>
    </source>
</evidence>
<organism evidence="3 4">
    <name type="scientific">Maccoyibacter intestinihominis</name>
    <dbReference type="NCBI Taxonomy" id="3133499"/>
    <lineage>
        <taxon>Bacteria</taxon>
        <taxon>Bacillati</taxon>
        <taxon>Bacillota</taxon>
        <taxon>Clostridia</taxon>
        <taxon>Lachnospirales</taxon>
        <taxon>Lachnospiraceae</taxon>
        <taxon>Maccoyibacter</taxon>
    </lineage>
</organism>
<gene>
    <name evidence="3" type="ORF">WMO43_02810</name>
</gene>
<feature type="transmembrane region" description="Helical" evidence="1">
    <location>
        <begin position="102"/>
        <end position="124"/>
    </location>
</feature>
<sequence length="212" mass="23996">MSSQTIYIKIDKNVLVHNRNITLGDIAKIECTDVGMLRKIRQKKVYSFQGTHAKKNQFQVFSILKIIQLIHEDYPNADVQNEGEADFIVEYVPRLNPPMGVAYLKTILLCIVIFFGSAFTIMAFNNDVGVSEVFAKFYMQVMGKESSGFTELEVFYSIGIAFGILVFFNHVGRKKITPDPTPLQVEMRKYENDIDTTFIENSSRGGSNIDVG</sequence>
<protein>
    <submittedName>
        <fullName evidence="3">Stage V sporulation protein AA</fullName>
    </submittedName>
</protein>
<evidence type="ECO:0000259" key="2">
    <source>
        <dbReference type="Pfam" id="PF12164"/>
    </source>
</evidence>
<keyword evidence="1" id="KW-0472">Membrane</keyword>
<keyword evidence="1" id="KW-0812">Transmembrane</keyword>
<name>A0ABV1HAS8_9FIRM</name>
<dbReference type="Pfam" id="PF12164">
    <property type="entry name" value="SporV_AA"/>
    <property type="match status" value="1"/>
</dbReference>
<dbReference type="EMBL" id="JBBMEX010000002">
    <property type="protein sequence ID" value="MEQ2556813.1"/>
    <property type="molecule type" value="Genomic_DNA"/>
</dbReference>
<proteinExistence type="predicted"/>
<dbReference type="Proteomes" id="UP001454489">
    <property type="component" value="Unassembled WGS sequence"/>
</dbReference>
<feature type="transmembrane region" description="Helical" evidence="1">
    <location>
        <begin position="154"/>
        <end position="172"/>
    </location>
</feature>
<dbReference type="RefSeq" id="WP_353529884.1">
    <property type="nucleotide sequence ID" value="NZ_JBBMEX010000002.1"/>
</dbReference>
<keyword evidence="1" id="KW-1133">Transmembrane helix</keyword>
<evidence type="ECO:0000313" key="3">
    <source>
        <dbReference type="EMBL" id="MEQ2556813.1"/>
    </source>
</evidence>